<dbReference type="PANTHER" id="PTHR42804:SF1">
    <property type="entry name" value="ALDEHYDE DEHYDROGENASE-RELATED"/>
    <property type="match status" value="1"/>
</dbReference>
<evidence type="ECO:0000256" key="2">
    <source>
        <dbReference type="ARBA" id="ARBA00023002"/>
    </source>
</evidence>
<dbReference type="EMBL" id="QEEX01000001">
    <property type="protein sequence ID" value="PWB97271.1"/>
    <property type="molecule type" value="Genomic_DNA"/>
</dbReference>
<keyword evidence="9" id="KW-1185">Reference proteome</keyword>
<evidence type="ECO:0000256" key="4">
    <source>
        <dbReference type="ARBA" id="ARBA00049194"/>
    </source>
</evidence>
<reference evidence="9" key="1">
    <citation type="submission" date="2018-04" db="EMBL/GenBank/DDBJ databases">
        <authorList>
            <person name="Liu S."/>
            <person name="Wang Z."/>
            <person name="Li J."/>
        </authorList>
    </citation>
    <scope>NUCLEOTIDE SEQUENCE [LARGE SCALE GENOMIC DNA]</scope>
    <source>
        <strain evidence="9">S1194</strain>
    </source>
</reference>
<name>A0A2U1T066_9MICO</name>
<dbReference type="Gene3D" id="3.40.309.10">
    <property type="entry name" value="Aldehyde Dehydrogenase, Chain A, domain 2"/>
    <property type="match status" value="1"/>
</dbReference>
<dbReference type="Pfam" id="PF00171">
    <property type="entry name" value="Aldedh"/>
    <property type="match status" value="1"/>
</dbReference>
<evidence type="ECO:0000313" key="9">
    <source>
        <dbReference type="Proteomes" id="UP000244978"/>
    </source>
</evidence>
<dbReference type="Proteomes" id="UP000244978">
    <property type="component" value="Unassembled WGS sequence"/>
</dbReference>
<dbReference type="PANTHER" id="PTHR42804">
    <property type="entry name" value="ALDEHYDE DEHYDROGENASE"/>
    <property type="match status" value="1"/>
</dbReference>
<proteinExistence type="inferred from homology"/>
<dbReference type="EC" id="1.2.1.3" evidence="3"/>
<organism evidence="8 9">
    <name type="scientific">Homoserinimonas hongtaonis</name>
    <dbReference type="NCBI Taxonomy" id="2079791"/>
    <lineage>
        <taxon>Bacteria</taxon>
        <taxon>Bacillati</taxon>
        <taxon>Actinomycetota</taxon>
        <taxon>Actinomycetes</taxon>
        <taxon>Micrococcales</taxon>
        <taxon>Microbacteriaceae</taxon>
        <taxon>Homoserinimonas</taxon>
    </lineage>
</organism>
<dbReference type="AlphaFoldDB" id="A0A2U1T066"/>
<evidence type="ECO:0000256" key="3">
    <source>
        <dbReference type="ARBA" id="ARBA00024226"/>
    </source>
</evidence>
<dbReference type="InterPro" id="IPR016163">
    <property type="entry name" value="Ald_DH_C"/>
</dbReference>
<sequence>MADARLEESASTAPDDVQVIDQSLWVDNTAVTAGGDRHSPVDDSGTGAVFALVRDCTSDDVDRAYASAARAQADWAAVAVEERIRVVRDAVDILARTPGLAATISREVGTVSRAVSAIQVELGLAAMTLTADWAESVVGHAMTIGGSTVVREAVGVAGAITPWNYPIFQVALKATPAIVAGCSVVLKPPSVAPLTAFSIARAFAEAGLPAGVLNLVTGPGSRIGALVAGHPGADIVSFTGSNATGRSVAVSAAAVGARTTMELGGKSAAVVLDASLAEEAAAHALSSTLSNNGQTCAALTRLIVPRSSLTRVEATLAAIIGAQVVGDPRDPASTVGPLASRSQQSSVLQALDQARGQRGVTTLASVDTPLPEEGWYVPPTVLLAERPDVGVVQEELFGPVLTVQPYDDGDVNEALALANGTEFGLLARVWTHDTAEFESAARALRVGGVIQNGRPAVWDAPFGGVKSSGHGRERGPFGIEEYLVTKSLQPLAPAVP</sequence>
<dbReference type="InterPro" id="IPR029510">
    <property type="entry name" value="Ald_DH_CS_GLU"/>
</dbReference>
<dbReference type="InterPro" id="IPR016162">
    <property type="entry name" value="Ald_DH_N"/>
</dbReference>
<evidence type="ECO:0000256" key="6">
    <source>
        <dbReference type="RuleBase" id="RU003345"/>
    </source>
</evidence>
<dbReference type="InterPro" id="IPR016160">
    <property type="entry name" value="Ald_DH_CS_CYS"/>
</dbReference>
<gene>
    <name evidence="8" type="ORF">DF220_05090</name>
</gene>
<comment type="similarity">
    <text evidence="1 6">Belongs to the aldehyde dehydrogenase family.</text>
</comment>
<comment type="catalytic activity">
    <reaction evidence="4">
        <text>an aldehyde + NAD(+) + H2O = a carboxylate + NADH + 2 H(+)</text>
        <dbReference type="Rhea" id="RHEA:16185"/>
        <dbReference type="ChEBI" id="CHEBI:15377"/>
        <dbReference type="ChEBI" id="CHEBI:15378"/>
        <dbReference type="ChEBI" id="CHEBI:17478"/>
        <dbReference type="ChEBI" id="CHEBI:29067"/>
        <dbReference type="ChEBI" id="CHEBI:57540"/>
        <dbReference type="ChEBI" id="CHEBI:57945"/>
        <dbReference type="EC" id="1.2.1.3"/>
    </reaction>
</comment>
<dbReference type="PROSITE" id="PS00687">
    <property type="entry name" value="ALDEHYDE_DEHYDR_GLU"/>
    <property type="match status" value="1"/>
</dbReference>
<dbReference type="PROSITE" id="PS00070">
    <property type="entry name" value="ALDEHYDE_DEHYDR_CYS"/>
    <property type="match status" value="1"/>
</dbReference>
<dbReference type="InterPro" id="IPR015590">
    <property type="entry name" value="Aldehyde_DH_dom"/>
</dbReference>
<dbReference type="InterPro" id="IPR016161">
    <property type="entry name" value="Ald_DH/histidinol_DH"/>
</dbReference>
<dbReference type="GO" id="GO:0004029">
    <property type="term" value="F:aldehyde dehydrogenase (NAD+) activity"/>
    <property type="evidence" value="ECO:0007669"/>
    <property type="project" value="UniProtKB-EC"/>
</dbReference>
<comment type="caution">
    <text evidence="8">The sequence shown here is derived from an EMBL/GenBank/DDBJ whole genome shotgun (WGS) entry which is preliminary data.</text>
</comment>
<accession>A0A2U1T066</accession>
<evidence type="ECO:0000313" key="8">
    <source>
        <dbReference type="EMBL" id="PWB97271.1"/>
    </source>
</evidence>
<dbReference type="RefSeq" id="WP_108997278.1">
    <property type="nucleotide sequence ID" value="NZ_QEEX01000001.1"/>
</dbReference>
<feature type="domain" description="Aldehyde dehydrogenase" evidence="7">
    <location>
        <begin position="39"/>
        <end position="487"/>
    </location>
</feature>
<evidence type="ECO:0000256" key="1">
    <source>
        <dbReference type="ARBA" id="ARBA00009986"/>
    </source>
</evidence>
<evidence type="ECO:0000256" key="5">
    <source>
        <dbReference type="PROSITE-ProRule" id="PRU10007"/>
    </source>
</evidence>
<keyword evidence="2 6" id="KW-0560">Oxidoreductase</keyword>
<protein>
    <recommendedName>
        <fullName evidence="3">aldehyde dehydrogenase (NAD(+))</fullName>
        <ecNumber evidence="3">1.2.1.3</ecNumber>
    </recommendedName>
</protein>
<evidence type="ECO:0000259" key="7">
    <source>
        <dbReference type="Pfam" id="PF00171"/>
    </source>
</evidence>
<feature type="active site" evidence="5">
    <location>
        <position position="262"/>
    </location>
</feature>
<dbReference type="Gene3D" id="3.40.605.10">
    <property type="entry name" value="Aldehyde Dehydrogenase, Chain A, domain 1"/>
    <property type="match status" value="1"/>
</dbReference>
<dbReference type="SUPFAM" id="SSF53720">
    <property type="entry name" value="ALDH-like"/>
    <property type="match status" value="1"/>
</dbReference>